<gene>
    <name evidence="8" type="ORF">GCM10010211_75720</name>
</gene>
<evidence type="ECO:0000313" key="9">
    <source>
        <dbReference type="Proteomes" id="UP000654471"/>
    </source>
</evidence>
<name>A0ABQ2VNW4_9ACTN</name>
<dbReference type="RefSeq" id="WP_189307934.1">
    <property type="nucleotide sequence ID" value="NZ_BMRP01000055.1"/>
</dbReference>
<evidence type="ECO:0000256" key="2">
    <source>
        <dbReference type="ARBA" id="ARBA00022692"/>
    </source>
</evidence>
<organism evidence="8 9">
    <name type="scientific">Streptomyces albospinus</name>
    <dbReference type="NCBI Taxonomy" id="285515"/>
    <lineage>
        <taxon>Bacteria</taxon>
        <taxon>Bacillati</taxon>
        <taxon>Actinomycetota</taxon>
        <taxon>Actinomycetes</taxon>
        <taxon>Kitasatosporales</taxon>
        <taxon>Streptomycetaceae</taxon>
        <taxon>Streptomyces</taxon>
    </lineage>
</organism>
<feature type="transmembrane region" description="Helical" evidence="6">
    <location>
        <begin position="62"/>
        <end position="80"/>
    </location>
</feature>
<protein>
    <recommendedName>
        <fullName evidence="7">DUF202 domain-containing protein</fullName>
    </recommendedName>
</protein>
<evidence type="ECO:0000256" key="4">
    <source>
        <dbReference type="ARBA" id="ARBA00023136"/>
    </source>
</evidence>
<sequence>MGGGQRRTAGGGGPAPRPAADRAPGLQPERTRLAWRRTTLSAAAVAVLAGRQLLHSRAPGQLEVALTGLVGLLWLAFTAVADLRMRAMATGRPAPLPPRLALLLVGCTLGTAVCGAALLVRTR</sequence>
<keyword evidence="2 6" id="KW-0812">Transmembrane</keyword>
<evidence type="ECO:0000256" key="5">
    <source>
        <dbReference type="SAM" id="MobiDB-lite"/>
    </source>
</evidence>
<evidence type="ECO:0000256" key="1">
    <source>
        <dbReference type="ARBA" id="ARBA00004127"/>
    </source>
</evidence>
<keyword evidence="3 6" id="KW-1133">Transmembrane helix</keyword>
<dbReference type="InterPro" id="IPR003807">
    <property type="entry name" value="DUF202"/>
</dbReference>
<feature type="region of interest" description="Disordered" evidence="5">
    <location>
        <begin position="1"/>
        <end position="29"/>
    </location>
</feature>
<dbReference type="EMBL" id="BMRP01000055">
    <property type="protein sequence ID" value="GGU97302.1"/>
    <property type="molecule type" value="Genomic_DNA"/>
</dbReference>
<keyword evidence="4 6" id="KW-0472">Membrane</keyword>
<dbReference type="Pfam" id="PF02656">
    <property type="entry name" value="DUF202"/>
    <property type="match status" value="1"/>
</dbReference>
<feature type="transmembrane region" description="Helical" evidence="6">
    <location>
        <begin position="100"/>
        <end position="120"/>
    </location>
</feature>
<evidence type="ECO:0000313" key="8">
    <source>
        <dbReference type="EMBL" id="GGU97302.1"/>
    </source>
</evidence>
<feature type="domain" description="DUF202" evidence="7">
    <location>
        <begin position="24"/>
        <end position="86"/>
    </location>
</feature>
<feature type="compositionally biased region" description="Gly residues" evidence="5">
    <location>
        <begin position="1"/>
        <end position="14"/>
    </location>
</feature>
<accession>A0ABQ2VNW4</accession>
<evidence type="ECO:0000256" key="6">
    <source>
        <dbReference type="SAM" id="Phobius"/>
    </source>
</evidence>
<evidence type="ECO:0000256" key="3">
    <source>
        <dbReference type="ARBA" id="ARBA00022989"/>
    </source>
</evidence>
<proteinExistence type="predicted"/>
<evidence type="ECO:0000259" key="7">
    <source>
        <dbReference type="Pfam" id="PF02656"/>
    </source>
</evidence>
<reference evidence="9" key="1">
    <citation type="journal article" date="2019" name="Int. J. Syst. Evol. Microbiol.">
        <title>The Global Catalogue of Microorganisms (GCM) 10K type strain sequencing project: providing services to taxonomists for standard genome sequencing and annotation.</title>
        <authorList>
            <consortium name="The Broad Institute Genomics Platform"/>
            <consortium name="The Broad Institute Genome Sequencing Center for Infectious Disease"/>
            <person name="Wu L."/>
            <person name="Ma J."/>
        </authorList>
    </citation>
    <scope>NUCLEOTIDE SEQUENCE [LARGE SCALE GENOMIC DNA]</scope>
    <source>
        <strain evidence="9">JCM 3399</strain>
    </source>
</reference>
<comment type="subcellular location">
    <subcellularLocation>
        <location evidence="1">Endomembrane system</location>
        <topology evidence="1">Multi-pass membrane protein</topology>
    </subcellularLocation>
</comment>
<keyword evidence="9" id="KW-1185">Reference proteome</keyword>
<dbReference type="Proteomes" id="UP000654471">
    <property type="component" value="Unassembled WGS sequence"/>
</dbReference>
<comment type="caution">
    <text evidence="8">The sequence shown here is derived from an EMBL/GenBank/DDBJ whole genome shotgun (WGS) entry which is preliminary data.</text>
</comment>